<keyword evidence="2" id="KW-0040">ANK repeat</keyword>
<keyword evidence="4" id="KW-1185">Reference proteome</keyword>
<keyword evidence="1" id="KW-0677">Repeat</keyword>
<gene>
    <name evidence="3" type="ORF">PMIN01_12166</name>
</gene>
<organism evidence="3 4">
    <name type="scientific">Paraphaeosphaeria minitans</name>
    <dbReference type="NCBI Taxonomy" id="565426"/>
    <lineage>
        <taxon>Eukaryota</taxon>
        <taxon>Fungi</taxon>
        <taxon>Dikarya</taxon>
        <taxon>Ascomycota</taxon>
        <taxon>Pezizomycotina</taxon>
        <taxon>Dothideomycetes</taxon>
        <taxon>Pleosporomycetidae</taxon>
        <taxon>Pleosporales</taxon>
        <taxon>Massarineae</taxon>
        <taxon>Didymosphaeriaceae</taxon>
        <taxon>Paraphaeosphaeria</taxon>
    </lineage>
</organism>
<accession>A0A9P6G7M6</accession>
<dbReference type="PANTHER" id="PTHR24198">
    <property type="entry name" value="ANKYRIN REPEAT AND PROTEIN KINASE DOMAIN-CONTAINING PROTEIN"/>
    <property type="match status" value="1"/>
</dbReference>
<evidence type="ECO:0008006" key="5">
    <source>
        <dbReference type="Google" id="ProtNLM"/>
    </source>
</evidence>
<dbReference type="SMART" id="SM00248">
    <property type="entry name" value="ANK"/>
    <property type="match status" value="5"/>
</dbReference>
<evidence type="ECO:0000256" key="1">
    <source>
        <dbReference type="ARBA" id="ARBA00022737"/>
    </source>
</evidence>
<sequence length="353" mass="38253">MYSAPNLTDPRYLHPRAPTYHHLWLIDLHMTPEMRAYRNGPAIKTLGSEVHIFKLPVEIILMIGSYLSHESLALLCLRNTYLRDVFSHEISASSIASSALLWAVKVGQSATFSFALRCGANVNSTGQGVRTALSFAAERGDVLMVEILLAKEVLVTKDISVSFQWAASNGHVDVIDSLLRMKHGSIECALLCATSNYHPEAVARLIRDADLDLYGEDLMCTAAGYRGINLDLDLGNDTAALVKLYLAAGVPANAYNSSGMSALQVASKNNLKAMEALMAAGADVNDQKYDSETPLMRAVRFEFMDGVDVLLRARDIKLDLQDNVGNTALSIAESYGTCKTIVAVLLAAGAQGR</sequence>
<evidence type="ECO:0000313" key="3">
    <source>
        <dbReference type="EMBL" id="KAF9730233.1"/>
    </source>
</evidence>
<dbReference type="InterPro" id="IPR002110">
    <property type="entry name" value="Ankyrin_rpt"/>
</dbReference>
<protein>
    <recommendedName>
        <fullName evidence="5">Ankyrin</fullName>
    </recommendedName>
</protein>
<dbReference type="AlphaFoldDB" id="A0A9P6G7M6"/>
<dbReference type="OrthoDB" id="341259at2759"/>
<dbReference type="InterPro" id="IPR036770">
    <property type="entry name" value="Ankyrin_rpt-contain_sf"/>
</dbReference>
<proteinExistence type="predicted"/>
<dbReference type="Gene3D" id="1.25.40.20">
    <property type="entry name" value="Ankyrin repeat-containing domain"/>
    <property type="match status" value="2"/>
</dbReference>
<dbReference type="EMBL" id="WJXW01000015">
    <property type="protein sequence ID" value="KAF9730233.1"/>
    <property type="molecule type" value="Genomic_DNA"/>
</dbReference>
<evidence type="ECO:0000313" key="4">
    <source>
        <dbReference type="Proteomes" id="UP000756921"/>
    </source>
</evidence>
<dbReference type="Pfam" id="PF12796">
    <property type="entry name" value="Ank_2"/>
    <property type="match status" value="2"/>
</dbReference>
<dbReference type="SUPFAM" id="SSF48403">
    <property type="entry name" value="Ankyrin repeat"/>
    <property type="match status" value="1"/>
</dbReference>
<evidence type="ECO:0000256" key="2">
    <source>
        <dbReference type="ARBA" id="ARBA00023043"/>
    </source>
</evidence>
<dbReference type="PANTHER" id="PTHR24198:SF195">
    <property type="entry name" value="DEATH DOMAIN-CONTAINING PROTEIN"/>
    <property type="match status" value="1"/>
</dbReference>
<name>A0A9P6G7M6_9PLEO</name>
<dbReference type="Proteomes" id="UP000756921">
    <property type="component" value="Unassembled WGS sequence"/>
</dbReference>
<reference evidence="3" key="1">
    <citation type="journal article" date="2020" name="Mol. Plant Microbe Interact.">
        <title>Genome Sequence of the Biocontrol Agent Coniothyrium minitans strain Conio (IMI 134523).</title>
        <authorList>
            <person name="Patel D."/>
            <person name="Shittu T.A."/>
            <person name="Baroncelli R."/>
            <person name="Muthumeenakshi S."/>
            <person name="Osborne T.H."/>
            <person name="Janganan T.K."/>
            <person name="Sreenivasaprasad S."/>
        </authorList>
    </citation>
    <scope>NUCLEOTIDE SEQUENCE</scope>
    <source>
        <strain evidence="3">Conio</strain>
    </source>
</reference>
<comment type="caution">
    <text evidence="3">The sequence shown here is derived from an EMBL/GenBank/DDBJ whole genome shotgun (WGS) entry which is preliminary data.</text>
</comment>